<comment type="similarity">
    <text evidence="1">Belongs to the DSD1 family.</text>
</comment>
<dbReference type="InterPro" id="IPR042208">
    <property type="entry name" value="D-ser_dehydrat-like_sf"/>
</dbReference>
<keyword evidence="2" id="KW-0456">Lyase</keyword>
<comment type="caution">
    <text evidence="4">The sequence shown here is derived from an EMBL/GenBank/DDBJ whole genome shotgun (WGS) entry which is preliminary data.</text>
</comment>
<dbReference type="GO" id="GO:0036088">
    <property type="term" value="P:D-serine catabolic process"/>
    <property type="evidence" value="ECO:0007669"/>
    <property type="project" value="TreeGrafter"/>
</dbReference>
<dbReference type="AlphaFoldDB" id="W7YFW5"/>
<evidence type="ECO:0000313" key="5">
    <source>
        <dbReference type="Proteomes" id="UP000019402"/>
    </source>
</evidence>
<evidence type="ECO:0000256" key="1">
    <source>
        <dbReference type="ARBA" id="ARBA00005323"/>
    </source>
</evidence>
<evidence type="ECO:0000256" key="2">
    <source>
        <dbReference type="ARBA" id="ARBA00023239"/>
    </source>
</evidence>
<proteinExistence type="inferred from homology"/>
<protein>
    <submittedName>
        <fullName evidence="4">Alanine racemase</fullName>
    </submittedName>
</protein>
<dbReference type="SUPFAM" id="SSF51419">
    <property type="entry name" value="PLP-binding barrel"/>
    <property type="match status" value="1"/>
</dbReference>
<dbReference type="PANTHER" id="PTHR28004">
    <property type="entry name" value="ZGC:162816-RELATED"/>
    <property type="match status" value="1"/>
</dbReference>
<reference evidence="4 5" key="1">
    <citation type="journal article" date="2014" name="Genome Announc.">
        <title>Draft Genome Sequence of Cytophaga fermentans JCM 21142T, a Facultative Anaerobe Isolated from Marine Mud.</title>
        <authorList>
            <person name="Starns D."/>
            <person name="Oshima K."/>
            <person name="Suda W."/>
            <person name="Iino T."/>
            <person name="Yuki M."/>
            <person name="Inoue J."/>
            <person name="Kitamura K."/>
            <person name="Iida T."/>
            <person name="Darby A."/>
            <person name="Hattori M."/>
            <person name="Ohkuma M."/>
        </authorList>
    </citation>
    <scope>NUCLEOTIDE SEQUENCE [LARGE SCALE GENOMIC DNA]</scope>
    <source>
        <strain evidence="4 5">JCM 21142</strain>
    </source>
</reference>
<dbReference type="InterPro" id="IPR001608">
    <property type="entry name" value="Ala_racemase_N"/>
</dbReference>
<keyword evidence="5" id="KW-1185">Reference proteome</keyword>
<dbReference type="Gene3D" id="2.40.37.20">
    <property type="entry name" value="D-serine dehydratase-like domain"/>
    <property type="match status" value="1"/>
</dbReference>
<accession>W7YFW5</accession>
<evidence type="ECO:0000259" key="3">
    <source>
        <dbReference type="SMART" id="SM01119"/>
    </source>
</evidence>
<gene>
    <name evidence="4" type="ORF">JCM21142_92</name>
</gene>
<dbReference type="Proteomes" id="UP000019402">
    <property type="component" value="Unassembled WGS sequence"/>
</dbReference>
<dbReference type="RefSeq" id="WP_044211769.1">
    <property type="nucleotide sequence ID" value="NZ_BAMD01000001.1"/>
</dbReference>
<dbReference type="Gene3D" id="3.20.20.10">
    <property type="entry name" value="Alanine racemase"/>
    <property type="match status" value="1"/>
</dbReference>
<dbReference type="PANTHER" id="PTHR28004:SF2">
    <property type="entry name" value="D-SERINE DEHYDRATASE"/>
    <property type="match status" value="1"/>
</dbReference>
<dbReference type="EMBL" id="BAMD01000001">
    <property type="protein sequence ID" value="GAF01484.1"/>
    <property type="molecule type" value="Genomic_DNA"/>
</dbReference>
<dbReference type="InterPro" id="IPR051466">
    <property type="entry name" value="D-amino_acid_metab_enzyme"/>
</dbReference>
<dbReference type="InterPro" id="IPR029066">
    <property type="entry name" value="PLP-binding_barrel"/>
</dbReference>
<dbReference type="SMART" id="SM01119">
    <property type="entry name" value="D-ser_dehydrat"/>
    <property type="match status" value="1"/>
</dbReference>
<dbReference type="Pfam" id="PF14031">
    <property type="entry name" value="D-ser_dehydrat"/>
    <property type="match status" value="1"/>
</dbReference>
<evidence type="ECO:0000313" key="4">
    <source>
        <dbReference type="EMBL" id="GAF01484.1"/>
    </source>
</evidence>
<organism evidence="4 5">
    <name type="scientific">Saccharicrinis fermentans DSM 9555 = JCM 21142</name>
    <dbReference type="NCBI Taxonomy" id="869213"/>
    <lineage>
        <taxon>Bacteria</taxon>
        <taxon>Pseudomonadati</taxon>
        <taxon>Bacteroidota</taxon>
        <taxon>Bacteroidia</taxon>
        <taxon>Marinilabiliales</taxon>
        <taxon>Marinilabiliaceae</taxon>
        <taxon>Saccharicrinis</taxon>
    </lineage>
</organism>
<dbReference type="InterPro" id="IPR026956">
    <property type="entry name" value="D-ser_dehydrat-like_dom"/>
</dbReference>
<sequence length="365" mass="40856">MHPIAEPSLLLNTSICKANITKMAARIRGWQGDFRPHFKTHQSAKIGQWFRDAGVERITVSSFKMAHYFAQHGWKDITVALTCTPIHTAAINQLAATINLNILIEDVASIQALEDHLENPVGVFIKADTGYNRTGIDAEDFITLKKILAHLKDTKKLIFIGFLTHAGNTYHARNMAQIKKVVDPALEKMLALKTFLRKEFPLMELSWGDTPSCSIYNDFYGINEYRPGNFVFYDYTQVQIGSCSMNDVAVCMAAPVLATHPQRNEIVVHAGAIHLSKEYIQLPNGNISYGKVVKINHALEWDTHDIIGEVKSLSQEHGVISANKKIFAHIQPGDILGIIPVHSCLTAHLMKHFLTTEGNFIEMMK</sequence>
<feature type="domain" description="D-serine dehydratase-like" evidence="3">
    <location>
        <begin position="253"/>
        <end position="357"/>
    </location>
</feature>
<dbReference type="STRING" id="869213.GCA_000517085_04492"/>
<dbReference type="OrthoDB" id="9788869at2"/>
<dbReference type="Pfam" id="PF01168">
    <property type="entry name" value="Ala_racemase_N"/>
    <property type="match status" value="1"/>
</dbReference>
<name>W7YFW5_9BACT</name>
<dbReference type="GO" id="GO:0008721">
    <property type="term" value="F:D-serine ammonia-lyase activity"/>
    <property type="evidence" value="ECO:0007669"/>
    <property type="project" value="TreeGrafter"/>
</dbReference>
<dbReference type="eggNOG" id="COG3616">
    <property type="taxonomic scope" value="Bacteria"/>
</dbReference>